<dbReference type="Pfam" id="PF02789">
    <property type="entry name" value="Peptidase_M17_N"/>
    <property type="match status" value="1"/>
</dbReference>
<sequence length="250" mass="26592">MKTSILTRFKMPGQTIRLSATLLLLLISTGTTLLAQDAQPKLVAVGTTAVLGKADGITIEGKVQSPSGQSTPLQIVCIFEYEEGDLTSPQALPAAANGLLHVDEALSGLITDLRKNGKFLGHRLETMLLTPPKDSMPAQKLLMIGLGNRKDFTPDLMTDIGRVGMREALRLGVSSYSHASDLKDGGIDSPTGTVAVNVVKGALEAYETETYLVNKKVSSHKPLTKVTLLAGQAFFTPSGDAIKAYLSTRK</sequence>
<keyword evidence="4" id="KW-1185">Reference proteome</keyword>
<comment type="caution">
    <text evidence="3">The sequence shown here is derived from an EMBL/GenBank/DDBJ whole genome shotgun (WGS) entry which is preliminary data.</text>
</comment>
<evidence type="ECO:0000256" key="1">
    <source>
        <dbReference type="SAM" id="SignalP"/>
    </source>
</evidence>
<dbReference type="InterPro" id="IPR008283">
    <property type="entry name" value="Peptidase_M17_N"/>
</dbReference>
<evidence type="ECO:0000313" key="3">
    <source>
        <dbReference type="EMBL" id="MDR6943884.1"/>
    </source>
</evidence>
<dbReference type="RefSeq" id="WP_310098890.1">
    <property type="nucleotide sequence ID" value="NZ_JAVDUU010000003.1"/>
</dbReference>
<dbReference type="SUPFAM" id="SSF52949">
    <property type="entry name" value="Macro domain-like"/>
    <property type="match status" value="1"/>
</dbReference>
<feature type="signal peptide" evidence="1">
    <location>
        <begin position="1"/>
        <end position="35"/>
    </location>
</feature>
<keyword evidence="1" id="KW-0732">Signal</keyword>
<dbReference type="Proteomes" id="UP001247620">
    <property type="component" value="Unassembled WGS sequence"/>
</dbReference>
<gene>
    <name evidence="3" type="ORF">J2W55_003737</name>
</gene>
<accession>A0ABU1TER6</accession>
<organism evidence="3 4">
    <name type="scientific">Mucilaginibacter pocheonensis</name>
    <dbReference type="NCBI Taxonomy" id="398050"/>
    <lineage>
        <taxon>Bacteria</taxon>
        <taxon>Pseudomonadati</taxon>
        <taxon>Bacteroidota</taxon>
        <taxon>Sphingobacteriia</taxon>
        <taxon>Sphingobacteriales</taxon>
        <taxon>Sphingobacteriaceae</taxon>
        <taxon>Mucilaginibacter</taxon>
    </lineage>
</organism>
<feature type="chain" id="PRO_5045488750" description="Peptidase M17 leucyl aminopeptidase N-terminal domain-containing protein" evidence="1">
    <location>
        <begin position="36"/>
        <end position="250"/>
    </location>
</feature>
<reference evidence="3 4" key="1">
    <citation type="submission" date="2023-07" db="EMBL/GenBank/DDBJ databases">
        <title>Sorghum-associated microbial communities from plants grown in Nebraska, USA.</title>
        <authorList>
            <person name="Schachtman D."/>
        </authorList>
    </citation>
    <scope>NUCLEOTIDE SEQUENCE [LARGE SCALE GENOMIC DNA]</scope>
    <source>
        <strain evidence="3 4">3262</strain>
    </source>
</reference>
<evidence type="ECO:0000313" key="4">
    <source>
        <dbReference type="Proteomes" id="UP001247620"/>
    </source>
</evidence>
<dbReference type="Gene3D" id="3.40.220.10">
    <property type="entry name" value="Leucine Aminopeptidase, subunit E, domain 1"/>
    <property type="match status" value="1"/>
</dbReference>
<dbReference type="EMBL" id="JAVDUU010000003">
    <property type="protein sequence ID" value="MDR6943884.1"/>
    <property type="molecule type" value="Genomic_DNA"/>
</dbReference>
<evidence type="ECO:0000259" key="2">
    <source>
        <dbReference type="Pfam" id="PF02789"/>
    </source>
</evidence>
<protein>
    <recommendedName>
        <fullName evidence="2">Peptidase M17 leucyl aminopeptidase N-terminal domain-containing protein</fullName>
    </recommendedName>
</protein>
<name>A0ABU1TER6_9SPHI</name>
<dbReference type="InterPro" id="IPR043472">
    <property type="entry name" value="Macro_dom-like"/>
</dbReference>
<proteinExistence type="predicted"/>
<feature type="domain" description="Peptidase M17 leucyl aminopeptidase N-terminal" evidence="2">
    <location>
        <begin position="96"/>
        <end position="185"/>
    </location>
</feature>